<comment type="caution">
    <text evidence="1">The sequence shown here is derived from an EMBL/GenBank/DDBJ whole genome shotgun (WGS) entry which is preliminary data.</text>
</comment>
<reference evidence="2 4" key="2">
    <citation type="journal article" date="2019" name="Nat. Microbiol.">
        <title>Wide diversity of methane and short-chain alkane metabolisms in uncultured archaea.</title>
        <authorList>
            <person name="Borrel G."/>
            <person name="Adam P.S."/>
            <person name="McKay L.J."/>
            <person name="Chen L.X."/>
            <person name="Sierra-Garcia I.N."/>
            <person name="Sieber C.M."/>
            <person name="Letourneur Q."/>
            <person name="Ghozlane A."/>
            <person name="Andersen G.L."/>
            <person name="Li W.J."/>
            <person name="Hallam S.J."/>
            <person name="Muyzer G."/>
            <person name="de Oliveira V.M."/>
            <person name="Inskeep W.P."/>
            <person name="Banfield J.F."/>
            <person name="Gribaldo S."/>
        </authorList>
    </citation>
    <scope>NUCLEOTIDE SEQUENCE [LARGE SCALE GENOMIC DNA]</scope>
    <source>
        <strain evidence="2">NM4</strain>
    </source>
</reference>
<dbReference type="Proteomes" id="UP000316217">
    <property type="component" value="Unassembled WGS sequence"/>
</dbReference>
<protein>
    <recommendedName>
        <fullName evidence="5">Type II secretion system protein</fullName>
    </recommendedName>
</protein>
<accession>A0A3R9QB11</accession>
<sequence>MHQVVSTALIISLGLMILLLSASTVKEILISIEEYKERKCIRAALYALEEAVSISSGGGRGEVQINLPCRVEVKGDSCVLVSAGNESLYHCFPVKIRDFDLEIGGNGLLTAEWREGEVIIGWRG</sequence>
<gene>
    <name evidence="1" type="ORF">D6D85_15050</name>
    <name evidence="2" type="ORF">EF810_01755</name>
</gene>
<evidence type="ECO:0000313" key="1">
    <source>
        <dbReference type="EMBL" id="RSN71901.1"/>
    </source>
</evidence>
<evidence type="ECO:0008006" key="5">
    <source>
        <dbReference type="Google" id="ProtNLM"/>
    </source>
</evidence>
<dbReference type="Proteomes" id="UP000277582">
    <property type="component" value="Unassembled WGS sequence"/>
</dbReference>
<evidence type="ECO:0000313" key="2">
    <source>
        <dbReference type="EMBL" id="RZN62886.1"/>
    </source>
</evidence>
<dbReference type="EMBL" id="RCOS01000167">
    <property type="protein sequence ID" value="RSN71901.1"/>
    <property type="molecule type" value="Genomic_DNA"/>
</dbReference>
<evidence type="ECO:0000313" key="4">
    <source>
        <dbReference type="Proteomes" id="UP000316217"/>
    </source>
</evidence>
<reference evidence="1 3" key="1">
    <citation type="submission" date="2018-10" db="EMBL/GenBank/DDBJ databases">
        <title>Co-occurring genomic capacity for anaerobic methane metabolism and dissimilatory sulfite reduction discovered in the Korarchaeota.</title>
        <authorList>
            <person name="Mckay L.J."/>
            <person name="Dlakic M."/>
            <person name="Fields M.W."/>
            <person name="Delmont T.O."/>
            <person name="Eren A.M."/>
            <person name="Jay Z.J."/>
            <person name="Klingelsmith K.B."/>
            <person name="Rusch D.B."/>
            <person name="Inskeep W.P."/>
        </authorList>
    </citation>
    <scope>NUCLEOTIDE SEQUENCE [LARGE SCALE GENOMIC DNA]</scope>
    <source>
        <strain evidence="1 3">MDKW</strain>
    </source>
</reference>
<organism evidence="1 3">
    <name type="scientific">Candidatus Methanodesulfokora washburnensis</name>
    <dbReference type="NCBI Taxonomy" id="2478471"/>
    <lineage>
        <taxon>Archaea</taxon>
        <taxon>Thermoproteota</taxon>
        <taxon>Candidatus Korarchaeia</taxon>
        <taxon>Candidatus Korarchaeia incertae sedis</taxon>
        <taxon>Candidatus Methanodesulfokora</taxon>
    </lineage>
</organism>
<evidence type="ECO:0000313" key="3">
    <source>
        <dbReference type="Proteomes" id="UP000277582"/>
    </source>
</evidence>
<dbReference type="RefSeq" id="WP_125672758.1">
    <property type="nucleotide sequence ID" value="NZ_RCOS01000167.1"/>
</dbReference>
<proteinExistence type="predicted"/>
<dbReference type="AlphaFoldDB" id="A0A3R9QB11"/>
<keyword evidence="3" id="KW-1185">Reference proteome</keyword>
<dbReference type="EMBL" id="RXII01000030">
    <property type="protein sequence ID" value="RZN62886.1"/>
    <property type="molecule type" value="Genomic_DNA"/>
</dbReference>
<name>A0A3R9QB11_9CREN</name>